<dbReference type="InterPro" id="IPR036388">
    <property type="entry name" value="WH-like_DNA-bd_sf"/>
</dbReference>
<dbReference type="InterPro" id="IPR001845">
    <property type="entry name" value="HTH_ArsR_DNA-bd_dom"/>
</dbReference>
<evidence type="ECO:0000313" key="3">
    <source>
        <dbReference type="Proteomes" id="UP000198649"/>
    </source>
</evidence>
<reference evidence="2 3" key="1">
    <citation type="submission" date="2016-10" db="EMBL/GenBank/DDBJ databases">
        <authorList>
            <person name="de Groot N.N."/>
        </authorList>
    </citation>
    <scope>NUCLEOTIDE SEQUENCE [LARGE SCALE GENOMIC DNA]</scope>
    <source>
        <strain evidence="2 3">CGMCC 1.11156</strain>
    </source>
</reference>
<dbReference type="Proteomes" id="UP000198649">
    <property type="component" value="Unassembled WGS sequence"/>
</dbReference>
<proteinExistence type="predicted"/>
<dbReference type="InterPro" id="IPR036390">
    <property type="entry name" value="WH_DNA-bd_sf"/>
</dbReference>
<sequence length="338" mass="36386">MNLEALVVDAFAQLEIDAQRPAGASDGVDVVLDLVGVRTVLQVKRRALVTDEVAERLIREPVPADAHLFVVGDRVTGAARRLLTARGGGYYDLRGRLGLRTDRIVIDAEVEPIKGRSERSQALAGKVGLEVATALLMDPNRAGAVRELARELGRSASTVSDVLAALRNAGLLDSDNVVHGSELFWQVAERWGSPRTYLASMPNPGTDNDPLQPLGLNRFDVGNETGWALTDSVAAAVYGAPMAVQSGQLQDFFVPDESIVRRAVTLLGAVAPGSQARCSVRVAPVPAVCSLRVDVDTNPTEWPLAHPLFVALDLAQDIGRGREILEAWTPEARWARVW</sequence>
<accession>A0A1I3NLS5</accession>
<organism evidence="2 3">
    <name type="scientific">Nocardioides psychrotolerans</name>
    <dbReference type="NCBI Taxonomy" id="1005945"/>
    <lineage>
        <taxon>Bacteria</taxon>
        <taxon>Bacillati</taxon>
        <taxon>Actinomycetota</taxon>
        <taxon>Actinomycetes</taxon>
        <taxon>Propionibacteriales</taxon>
        <taxon>Nocardioidaceae</taxon>
        <taxon>Nocardioides</taxon>
    </lineage>
</organism>
<dbReference type="SUPFAM" id="SSF46785">
    <property type="entry name" value="Winged helix' DNA-binding domain"/>
    <property type="match status" value="1"/>
</dbReference>
<evidence type="ECO:0000259" key="1">
    <source>
        <dbReference type="Pfam" id="PF01022"/>
    </source>
</evidence>
<dbReference type="Pfam" id="PF01022">
    <property type="entry name" value="HTH_5"/>
    <property type="match status" value="1"/>
</dbReference>
<dbReference type="Gene3D" id="1.10.10.10">
    <property type="entry name" value="Winged helix-like DNA-binding domain superfamily/Winged helix DNA-binding domain"/>
    <property type="match status" value="1"/>
</dbReference>
<feature type="domain" description="HTH arsR-type" evidence="1">
    <location>
        <begin position="145"/>
        <end position="173"/>
    </location>
</feature>
<gene>
    <name evidence="2" type="ORF">SAMN05216561_11846</name>
</gene>
<dbReference type="STRING" id="1005945.SAMN05216561_11846"/>
<dbReference type="EMBL" id="FOQG01000018">
    <property type="protein sequence ID" value="SFJ10254.1"/>
    <property type="molecule type" value="Genomic_DNA"/>
</dbReference>
<dbReference type="OrthoDB" id="4863226at2"/>
<dbReference type="AlphaFoldDB" id="A0A1I3NLS5"/>
<dbReference type="GO" id="GO:0003700">
    <property type="term" value="F:DNA-binding transcription factor activity"/>
    <property type="evidence" value="ECO:0007669"/>
    <property type="project" value="InterPro"/>
</dbReference>
<protein>
    <submittedName>
        <fullName evidence="2">Regulatory protein, arsR family</fullName>
    </submittedName>
</protein>
<name>A0A1I3NLS5_9ACTN</name>
<keyword evidence="3" id="KW-1185">Reference proteome</keyword>
<dbReference type="RefSeq" id="WP_091116367.1">
    <property type="nucleotide sequence ID" value="NZ_BKAF01000022.1"/>
</dbReference>
<evidence type="ECO:0000313" key="2">
    <source>
        <dbReference type="EMBL" id="SFJ10254.1"/>
    </source>
</evidence>